<dbReference type="Proteomes" id="UP000004994">
    <property type="component" value="Unassembled WGS sequence"/>
</dbReference>
<dbReference type="Pfam" id="PF00126">
    <property type="entry name" value="HTH_1"/>
    <property type="match status" value="1"/>
</dbReference>
<dbReference type="SUPFAM" id="SSF53850">
    <property type="entry name" value="Periplasmic binding protein-like II"/>
    <property type="match status" value="1"/>
</dbReference>
<dbReference type="PANTHER" id="PTHR30537:SF74">
    <property type="entry name" value="HTH-TYPE TRANSCRIPTIONAL REGULATOR TRPI"/>
    <property type="match status" value="1"/>
</dbReference>
<dbReference type="InterPro" id="IPR000847">
    <property type="entry name" value="LysR_HTH_N"/>
</dbReference>
<evidence type="ECO:0000313" key="8">
    <source>
        <dbReference type="EnsemblPlants" id="Solyc00g025540.2.1.1.CDS"/>
    </source>
</evidence>
<comment type="similarity">
    <text evidence="2">Belongs to the LysR transcriptional regulatory family.</text>
</comment>
<dbReference type="SUPFAM" id="SSF46785">
    <property type="entry name" value="Winged helix' DNA-binding domain"/>
    <property type="match status" value="1"/>
</dbReference>
<accession>A0A494G954</accession>
<dbReference type="InterPro" id="IPR036388">
    <property type="entry name" value="WH-like_DNA-bd_sf"/>
</dbReference>
<dbReference type="GO" id="GO:0006351">
    <property type="term" value="P:DNA-templated transcription"/>
    <property type="evidence" value="ECO:0000318"/>
    <property type="project" value="GO_Central"/>
</dbReference>
<name>A0A494G954_SOLLC</name>
<evidence type="ECO:0000256" key="3">
    <source>
        <dbReference type="ARBA" id="ARBA00018907"/>
    </source>
</evidence>
<evidence type="ECO:0000256" key="6">
    <source>
        <dbReference type="ARBA" id="ARBA00023163"/>
    </source>
</evidence>
<dbReference type="Gene3D" id="1.10.10.10">
    <property type="entry name" value="Winged helix-like DNA-binding domain superfamily/Winged helix DNA-binding domain"/>
    <property type="match status" value="1"/>
</dbReference>
<dbReference type="GO" id="GO:0003700">
    <property type="term" value="F:DNA-binding transcription factor activity"/>
    <property type="evidence" value="ECO:0000318"/>
    <property type="project" value="GO_Central"/>
</dbReference>
<keyword evidence="4" id="KW-0805">Transcription regulation</keyword>
<dbReference type="PaxDb" id="4081-Solyc00g025540.1.1"/>
<evidence type="ECO:0000313" key="9">
    <source>
        <dbReference type="Proteomes" id="UP000004994"/>
    </source>
</evidence>
<reference evidence="8" key="2">
    <citation type="submission" date="2019-04" db="UniProtKB">
        <authorList>
            <consortium name="EnsemblPlants"/>
        </authorList>
    </citation>
    <scope>IDENTIFICATION</scope>
    <source>
        <strain evidence="8">cv. Heinz 1706</strain>
    </source>
</reference>
<dbReference type="AlphaFoldDB" id="A0A494G954"/>
<dbReference type="OMA" id="YLMIPER"/>
<dbReference type="InterPro" id="IPR005119">
    <property type="entry name" value="LysR_subst-bd"/>
</dbReference>
<keyword evidence="5" id="KW-0238">DNA-binding</keyword>
<evidence type="ECO:0000256" key="4">
    <source>
        <dbReference type="ARBA" id="ARBA00023015"/>
    </source>
</evidence>
<proteinExistence type="inferred from homology"/>
<dbReference type="InParanoid" id="A0A494G954"/>
<organism evidence="8">
    <name type="scientific">Solanum lycopersicum</name>
    <name type="common">Tomato</name>
    <name type="synonym">Lycopersicon esculentum</name>
    <dbReference type="NCBI Taxonomy" id="4081"/>
    <lineage>
        <taxon>Eukaryota</taxon>
        <taxon>Viridiplantae</taxon>
        <taxon>Streptophyta</taxon>
        <taxon>Embryophyta</taxon>
        <taxon>Tracheophyta</taxon>
        <taxon>Spermatophyta</taxon>
        <taxon>Magnoliopsida</taxon>
        <taxon>eudicotyledons</taxon>
        <taxon>Gunneridae</taxon>
        <taxon>Pentapetalae</taxon>
        <taxon>asterids</taxon>
        <taxon>lamiids</taxon>
        <taxon>Solanales</taxon>
        <taxon>Solanaceae</taxon>
        <taxon>Solanoideae</taxon>
        <taxon>Solaneae</taxon>
        <taxon>Solanum</taxon>
        <taxon>Solanum subgen. Lycopersicon</taxon>
    </lineage>
</organism>
<evidence type="ECO:0000256" key="1">
    <source>
        <dbReference type="ARBA" id="ARBA00003782"/>
    </source>
</evidence>
<evidence type="ECO:0000256" key="2">
    <source>
        <dbReference type="ARBA" id="ARBA00009437"/>
    </source>
</evidence>
<comment type="function">
    <text evidence="1">Trans-acting transcriptional regulator of RuBisCO genes (rbcL and rbcS) expression.</text>
</comment>
<feature type="domain" description="HTH lysR-type" evidence="7">
    <location>
        <begin position="6"/>
        <end position="63"/>
    </location>
</feature>
<dbReference type="PROSITE" id="PS50931">
    <property type="entry name" value="HTH_LYSR"/>
    <property type="match status" value="1"/>
</dbReference>
<dbReference type="Pfam" id="PF03466">
    <property type="entry name" value="LysR_substrate"/>
    <property type="match status" value="1"/>
</dbReference>
<reference evidence="8" key="1">
    <citation type="journal article" date="2012" name="Nature">
        <title>The tomato genome sequence provides insights into fleshy fruit evolution.</title>
        <authorList>
            <consortium name="Tomato Genome Consortium"/>
        </authorList>
    </citation>
    <scope>NUCLEOTIDE SEQUENCE [LARGE SCALE GENOMIC DNA]</scope>
    <source>
        <strain evidence="8">cv. Heinz 1706</strain>
    </source>
</reference>
<protein>
    <recommendedName>
        <fullName evidence="3">Probable RuBisCO transcriptional regulator</fullName>
    </recommendedName>
</protein>
<dbReference type="GO" id="GO:0043565">
    <property type="term" value="F:sequence-specific DNA binding"/>
    <property type="evidence" value="ECO:0000318"/>
    <property type="project" value="GO_Central"/>
</dbReference>
<dbReference type="Gene3D" id="3.40.190.10">
    <property type="entry name" value="Periplasmic binding protein-like II"/>
    <property type="match status" value="2"/>
</dbReference>
<keyword evidence="9" id="KW-1185">Reference proteome</keyword>
<dbReference type="EnsemblPlants" id="Solyc00g025540.2.1">
    <property type="protein sequence ID" value="Solyc00g025540.2.1.1.CDS"/>
    <property type="gene ID" value="Solyc00g025540.2"/>
</dbReference>
<keyword evidence="6" id="KW-0804">Transcription</keyword>
<dbReference type="InterPro" id="IPR058163">
    <property type="entry name" value="LysR-type_TF_proteobact-type"/>
</dbReference>
<dbReference type="PANTHER" id="PTHR30537">
    <property type="entry name" value="HTH-TYPE TRANSCRIPTIONAL REGULATOR"/>
    <property type="match status" value="1"/>
</dbReference>
<sequence>MARSTPSLNALRAFEAAARLRSMSAAANELSVTHGAISRHIRALEETLGVTLLTRGPLSTDPTPDGLRLAEGLAAAFTAIDTAIEQVKPGPLTLSCSASIMMYWLIPRIADFHRQHPGVQLQFNMNYGQFDAVRDRIGIAIRNTMVEPPADVVVKELGRAERIGLVCSPEYLRDTGIKRFADVAAAHRLAPATRPNAWNEWAAAVEYEGATLTTHDSYDHFYLMIQAAICGLGIAPVPQMLVLDDLRSGKLVAPFGFVDGPHKLVLWLAPHVRDRADTLALRTWLADQLARTHDEGEVLAPPHS</sequence>
<evidence type="ECO:0000259" key="7">
    <source>
        <dbReference type="PROSITE" id="PS50931"/>
    </source>
</evidence>
<dbReference type="Gramene" id="Solyc00g025540.2.1">
    <property type="protein sequence ID" value="Solyc00g025540.2.1.1.CDS"/>
    <property type="gene ID" value="Solyc00g025540.2"/>
</dbReference>
<dbReference type="PRINTS" id="PR00039">
    <property type="entry name" value="HTHLYSR"/>
</dbReference>
<evidence type="ECO:0000256" key="5">
    <source>
        <dbReference type="ARBA" id="ARBA00023125"/>
    </source>
</evidence>
<dbReference type="InterPro" id="IPR036390">
    <property type="entry name" value="WH_DNA-bd_sf"/>
</dbReference>